<keyword evidence="5 6" id="KW-0472">Membrane</keyword>
<dbReference type="AlphaFoldDB" id="A0A6A4Z9K4"/>
<dbReference type="Proteomes" id="UP000469452">
    <property type="component" value="Unassembled WGS sequence"/>
</dbReference>
<evidence type="ECO:0000256" key="4">
    <source>
        <dbReference type="ARBA" id="ARBA00022989"/>
    </source>
</evidence>
<sequence length="205" mass="22683">MNTADRGMDLQERVSYIQSATNDKVAGDYDEAKTPGELEDGALVEGGALDLLSREAMGLFTQYAAIGIIYGMIPSLNYPIFNVYLQLEGYQTSSYNTLVTLGWSFKVFMGMFSDCFPIFGYRRKSWMLIGWTATMICLTIMTFSSLGEPYCNREKAAQRNSKACTKPYSKASSKDHDLFNLSAPDNGGLFIILSMFVSVGYVTAA</sequence>
<evidence type="ECO:0000256" key="5">
    <source>
        <dbReference type="ARBA" id="ARBA00023136"/>
    </source>
</evidence>
<dbReference type="PANTHER" id="PTHR31585">
    <property type="entry name" value="FOLATE-BIOPTERIN TRANSPORTER 1, CHLOROPLASTIC"/>
    <property type="match status" value="1"/>
</dbReference>
<name>A0A6A4Z9K4_APHAT</name>
<evidence type="ECO:0000256" key="3">
    <source>
        <dbReference type="ARBA" id="ARBA00022692"/>
    </source>
</evidence>
<reference evidence="7 8" key="1">
    <citation type="submission" date="2019-06" db="EMBL/GenBank/DDBJ databases">
        <title>Genomics analysis of Aphanomyces spp. identifies a new class of oomycete effector associated with host adaptation.</title>
        <authorList>
            <person name="Gaulin E."/>
        </authorList>
    </citation>
    <scope>NUCLEOTIDE SEQUENCE [LARGE SCALE GENOMIC DNA]</scope>
    <source>
        <strain evidence="7 8">E</strain>
    </source>
</reference>
<feature type="transmembrane region" description="Helical" evidence="6">
    <location>
        <begin position="126"/>
        <end position="146"/>
    </location>
</feature>
<comment type="caution">
    <text evidence="7">The sequence shown here is derived from an EMBL/GenBank/DDBJ whole genome shotgun (WGS) entry which is preliminary data.</text>
</comment>
<protein>
    <recommendedName>
        <fullName evidence="9">Major facilitator superfamily associated domain-containing protein</fullName>
    </recommendedName>
</protein>
<proteinExistence type="predicted"/>
<dbReference type="GO" id="GO:0016020">
    <property type="term" value="C:membrane"/>
    <property type="evidence" value="ECO:0007669"/>
    <property type="project" value="UniProtKB-SubCell"/>
</dbReference>
<evidence type="ECO:0008006" key="9">
    <source>
        <dbReference type="Google" id="ProtNLM"/>
    </source>
</evidence>
<dbReference type="Pfam" id="PF03092">
    <property type="entry name" value="BT1"/>
    <property type="match status" value="1"/>
</dbReference>
<evidence type="ECO:0000256" key="1">
    <source>
        <dbReference type="ARBA" id="ARBA00004141"/>
    </source>
</evidence>
<feature type="transmembrane region" description="Helical" evidence="6">
    <location>
        <begin position="101"/>
        <end position="119"/>
    </location>
</feature>
<evidence type="ECO:0000313" key="8">
    <source>
        <dbReference type="Proteomes" id="UP000469452"/>
    </source>
</evidence>
<keyword evidence="2" id="KW-0813">Transport</keyword>
<feature type="transmembrane region" description="Helical" evidence="6">
    <location>
        <begin position="63"/>
        <end position="81"/>
    </location>
</feature>
<evidence type="ECO:0000313" key="7">
    <source>
        <dbReference type="EMBL" id="KAF0707312.1"/>
    </source>
</evidence>
<feature type="transmembrane region" description="Helical" evidence="6">
    <location>
        <begin position="187"/>
        <end position="204"/>
    </location>
</feature>
<dbReference type="PANTHER" id="PTHR31585:SF5">
    <property type="entry name" value="RNA-BINDING S4 DOMAIN-CONTAINING PROTEIN"/>
    <property type="match status" value="1"/>
</dbReference>
<evidence type="ECO:0000256" key="2">
    <source>
        <dbReference type="ARBA" id="ARBA00022448"/>
    </source>
</evidence>
<organism evidence="7 8">
    <name type="scientific">Aphanomyces astaci</name>
    <name type="common">Crayfish plague agent</name>
    <dbReference type="NCBI Taxonomy" id="112090"/>
    <lineage>
        <taxon>Eukaryota</taxon>
        <taxon>Sar</taxon>
        <taxon>Stramenopiles</taxon>
        <taxon>Oomycota</taxon>
        <taxon>Saprolegniomycetes</taxon>
        <taxon>Saprolegniales</taxon>
        <taxon>Verrucalvaceae</taxon>
        <taxon>Aphanomyces</taxon>
    </lineage>
</organism>
<feature type="non-terminal residue" evidence="7">
    <location>
        <position position="205"/>
    </location>
</feature>
<accession>A0A6A4Z9K4</accession>
<dbReference type="InterPro" id="IPR039309">
    <property type="entry name" value="BT1"/>
</dbReference>
<gene>
    <name evidence="7" type="ORF">AaE_013671</name>
</gene>
<keyword evidence="4 6" id="KW-1133">Transmembrane helix</keyword>
<evidence type="ECO:0000256" key="6">
    <source>
        <dbReference type="SAM" id="Phobius"/>
    </source>
</evidence>
<comment type="subcellular location">
    <subcellularLocation>
        <location evidence="1">Membrane</location>
        <topology evidence="1">Multi-pass membrane protein</topology>
    </subcellularLocation>
</comment>
<dbReference type="EMBL" id="VJMI01019456">
    <property type="protein sequence ID" value="KAF0707312.1"/>
    <property type="molecule type" value="Genomic_DNA"/>
</dbReference>
<keyword evidence="3 6" id="KW-0812">Transmembrane</keyword>